<evidence type="ECO:0000256" key="3">
    <source>
        <dbReference type="SAM" id="Coils"/>
    </source>
</evidence>
<dbReference type="EMBL" id="JAJTWT010000001">
    <property type="protein sequence ID" value="MCE4535933.1"/>
    <property type="molecule type" value="Genomic_DNA"/>
</dbReference>
<keyword evidence="7" id="KW-1185">Reference proteome</keyword>
<organism evidence="6 7">
    <name type="scientific">Pelomonas caseinilytica</name>
    <dbReference type="NCBI Taxonomy" id="2906763"/>
    <lineage>
        <taxon>Bacteria</taxon>
        <taxon>Pseudomonadati</taxon>
        <taxon>Pseudomonadota</taxon>
        <taxon>Betaproteobacteria</taxon>
        <taxon>Burkholderiales</taxon>
        <taxon>Sphaerotilaceae</taxon>
        <taxon>Roseateles</taxon>
    </lineage>
</organism>
<dbReference type="Gene3D" id="3.30.70.270">
    <property type="match status" value="1"/>
</dbReference>
<dbReference type="InterPro" id="IPR050469">
    <property type="entry name" value="Diguanylate_Cyclase"/>
</dbReference>
<dbReference type="SUPFAM" id="SSF55073">
    <property type="entry name" value="Nucleotide cyclase"/>
    <property type="match status" value="1"/>
</dbReference>
<dbReference type="SMART" id="SM00267">
    <property type="entry name" value="GGDEF"/>
    <property type="match status" value="1"/>
</dbReference>
<gene>
    <name evidence="6" type="ORF">LXT12_01495</name>
</gene>
<evidence type="ECO:0000313" key="7">
    <source>
        <dbReference type="Proteomes" id="UP001201463"/>
    </source>
</evidence>
<proteinExistence type="predicted"/>
<keyword evidence="4" id="KW-0812">Transmembrane</keyword>
<dbReference type="Proteomes" id="UP001201463">
    <property type="component" value="Unassembled WGS sequence"/>
</dbReference>
<keyword evidence="4" id="KW-0472">Membrane</keyword>
<feature type="transmembrane region" description="Helical" evidence="4">
    <location>
        <begin position="208"/>
        <end position="227"/>
    </location>
</feature>
<dbReference type="PANTHER" id="PTHR45138:SF9">
    <property type="entry name" value="DIGUANYLATE CYCLASE DGCM-RELATED"/>
    <property type="match status" value="1"/>
</dbReference>
<evidence type="ECO:0000259" key="5">
    <source>
        <dbReference type="PROSITE" id="PS50887"/>
    </source>
</evidence>
<evidence type="ECO:0000256" key="2">
    <source>
        <dbReference type="ARBA" id="ARBA00034247"/>
    </source>
</evidence>
<dbReference type="EC" id="2.7.7.65" evidence="1"/>
<name>A0ABS8XBK3_9BURK</name>
<accession>A0ABS8XBK3</accession>
<dbReference type="PROSITE" id="PS50887">
    <property type="entry name" value="GGDEF"/>
    <property type="match status" value="1"/>
</dbReference>
<dbReference type="Pfam" id="PF00990">
    <property type="entry name" value="GGDEF"/>
    <property type="match status" value="1"/>
</dbReference>
<feature type="domain" description="GGDEF" evidence="5">
    <location>
        <begin position="290"/>
        <end position="421"/>
    </location>
</feature>
<protein>
    <recommendedName>
        <fullName evidence="1">diguanylate cyclase</fullName>
        <ecNumber evidence="1">2.7.7.65</ecNumber>
    </recommendedName>
</protein>
<feature type="coiled-coil region" evidence="3">
    <location>
        <begin position="236"/>
        <end position="263"/>
    </location>
</feature>
<dbReference type="NCBIfam" id="TIGR00254">
    <property type="entry name" value="GGDEF"/>
    <property type="match status" value="1"/>
</dbReference>
<dbReference type="InterPro" id="IPR029787">
    <property type="entry name" value="Nucleotide_cyclase"/>
</dbReference>
<dbReference type="PANTHER" id="PTHR45138">
    <property type="entry name" value="REGULATORY COMPONENTS OF SENSORY TRANSDUCTION SYSTEM"/>
    <property type="match status" value="1"/>
</dbReference>
<comment type="caution">
    <text evidence="6">The sequence shown here is derived from an EMBL/GenBank/DDBJ whole genome shotgun (WGS) entry which is preliminary data.</text>
</comment>
<evidence type="ECO:0000256" key="4">
    <source>
        <dbReference type="SAM" id="Phobius"/>
    </source>
</evidence>
<evidence type="ECO:0000313" key="6">
    <source>
        <dbReference type="EMBL" id="MCE4535933.1"/>
    </source>
</evidence>
<reference evidence="6 7" key="1">
    <citation type="submission" date="2021-12" db="EMBL/GenBank/DDBJ databases">
        <title>Genome seq of p7.</title>
        <authorList>
            <person name="Seo T."/>
        </authorList>
    </citation>
    <scope>NUCLEOTIDE SEQUENCE [LARGE SCALE GENOMIC DNA]</scope>
    <source>
        <strain evidence="6 7">P7</strain>
    </source>
</reference>
<dbReference type="InterPro" id="IPR000160">
    <property type="entry name" value="GGDEF_dom"/>
</dbReference>
<sequence length="428" mass="47525">MIAALALSLLAILGLEFMPDRQLDLLAPGAVHNLFLASPAPAGAGSPVQWVDARRRHWRCHYTAPAPYEPCGITLMLSGKDPARGVDLTRLRTLELDLAYRGSSPHVRVAIRNFDTRFSRAEDANSPRIHTIHLRSRDVQQPVVLDLAELTVPEWWIAQYNLPREFNRARLDNATSITIDLPSELAGHEQDLELRRLVLRGDWFNRDVAYLAVVCAWMLGAAAIAVHRGTALRRRYRSQQREIDALTARTSALREEQDRLRRLATIDELTGVLNRRGLEAALEDLESQPQGVALVLLDIDHFKRINDRWGHTAGDEVLRRVAAIVAANLRARDVIGRWGGEEFLIACQGQHVEDAAHLAEKLRESIESSCIDAKGRFGITASFGVALAPPGTSAQRAFKRADAALYRAKSAGRNRVEVDTAHDAATTL</sequence>
<evidence type="ECO:0000256" key="1">
    <source>
        <dbReference type="ARBA" id="ARBA00012528"/>
    </source>
</evidence>
<dbReference type="RefSeq" id="WP_233388758.1">
    <property type="nucleotide sequence ID" value="NZ_JAJTWT010000001.1"/>
</dbReference>
<dbReference type="CDD" id="cd01949">
    <property type="entry name" value="GGDEF"/>
    <property type="match status" value="1"/>
</dbReference>
<keyword evidence="3" id="KW-0175">Coiled coil</keyword>
<keyword evidence="4" id="KW-1133">Transmembrane helix</keyword>
<comment type="catalytic activity">
    <reaction evidence="2">
        <text>2 GTP = 3',3'-c-di-GMP + 2 diphosphate</text>
        <dbReference type="Rhea" id="RHEA:24898"/>
        <dbReference type="ChEBI" id="CHEBI:33019"/>
        <dbReference type="ChEBI" id="CHEBI:37565"/>
        <dbReference type="ChEBI" id="CHEBI:58805"/>
        <dbReference type="EC" id="2.7.7.65"/>
    </reaction>
</comment>
<dbReference type="InterPro" id="IPR043128">
    <property type="entry name" value="Rev_trsase/Diguanyl_cyclase"/>
</dbReference>